<keyword evidence="1" id="KW-0472">Membrane</keyword>
<protein>
    <submittedName>
        <fullName evidence="2">Uncharacterized protein</fullName>
    </submittedName>
</protein>
<keyword evidence="1" id="KW-1133">Transmembrane helix</keyword>
<keyword evidence="3" id="KW-1185">Reference proteome</keyword>
<dbReference type="EMBL" id="JMCB01000006">
    <property type="protein sequence ID" value="KFE68647.1"/>
    <property type="molecule type" value="Genomic_DNA"/>
</dbReference>
<evidence type="ECO:0000313" key="3">
    <source>
        <dbReference type="Proteomes" id="UP000028725"/>
    </source>
</evidence>
<evidence type="ECO:0000313" key="2">
    <source>
        <dbReference type="EMBL" id="KFE68647.1"/>
    </source>
</evidence>
<sequence length="83" mass="8684">MSLQAWARALTRCVQMLRTVLAAVLGLLPGWAWACPTCVARAPESAGRSALLVGALLLAPFLLVAVGVWAAVRVARGDAKRSS</sequence>
<accession>A0A085WLT4</accession>
<keyword evidence="1" id="KW-0812">Transmembrane</keyword>
<dbReference type="AlphaFoldDB" id="A0A085WLT4"/>
<proteinExistence type="predicted"/>
<dbReference type="STRING" id="394096.DB31_7884"/>
<organism evidence="2 3">
    <name type="scientific">Hyalangium minutum</name>
    <dbReference type="NCBI Taxonomy" id="394096"/>
    <lineage>
        <taxon>Bacteria</taxon>
        <taxon>Pseudomonadati</taxon>
        <taxon>Myxococcota</taxon>
        <taxon>Myxococcia</taxon>
        <taxon>Myxococcales</taxon>
        <taxon>Cystobacterineae</taxon>
        <taxon>Archangiaceae</taxon>
        <taxon>Hyalangium</taxon>
    </lineage>
</organism>
<feature type="transmembrane region" description="Helical" evidence="1">
    <location>
        <begin position="50"/>
        <end position="72"/>
    </location>
</feature>
<dbReference type="Proteomes" id="UP000028725">
    <property type="component" value="Unassembled WGS sequence"/>
</dbReference>
<gene>
    <name evidence="2" type="ORF">DB31_7884</name>
</gene>
<comment type="caution">
    <text evidence="2">The sequence shown here is derived from an EMBL/GenBank/DDBJ whole genome shotgun (WGS) entry which is preliminary data.</text>
</comment>
<dbReference type="RefSeq" id="WP_157232055.1">
    <property type="nucleotide sequence ID" value="NZ_JMCB01000006.1"/>
</dbReference>
<evidence type="ECO:0000256" key="1">
    <source>
        <dbReference type="SAM" id="Phobius"/>
    </source>
</evidence>
<name>A0A085WLT4_9BACT</name>
<reference evidence="2 3" key="1">
    <citation type="submission" date="2014-04" db="EMBL/GenBank/DDBJ databases">
        <title>Genome assembly of Hyalangium minutum DSM 14724.</title>
        <authorList>
            <person name="Sharma G."/>
            <person name="Subramanian S."/>
        </authorList>
    </citation>
    <scope>NUCLEOTIDE SEQUENCE [LARGE SCALE GENOMIC DNA]</scope>
    <source>
        <strain evidence="2 3">DSM 14724</strain>
    </source>
</reference>